<evidence type="ECO:0000313" key="8">
    <source>
        <dbReference type="Proteomes" id="UP000199308"/>
    </source>
</evidence>
<dbReference type="CDD" id="cd01127">
    <property type="entry name" value="TrwB_TraG_TraD_VirD4"/>
    <property type="match status" value="1"/>
</dbReference>
<comment type="similarity">
    <text evidence="2">Belongs to the VirD4/TraG family.</text>
</comment>
<dbReference type="OrthoDB" id="6302031at2"/>
<dbReference type="SUPFAM" id="SSF52540">
    <property type="entry name" value="P-loop containing nucleoside triphosphate hydrolases"/>
    <property type="match status" value="1"/>
</dbReference>
<dbReference type="Proteomes" id="UP000199308">
    <property type="component" value="Unassembled WGS sequence"/>
</dbReference>
<organism evidence="7 8">
    <name type="scientific">Thalassotalea agarivorans</name>
    <name type="common">Thalassomonas agarivorans</name>
    <dbReference type="NCBI Taxonomy" id="349064"/>
    <lineage>
        <taxon>Bacteria</taxon>
        <taxon>Pseudomonadati</taxon>
        <taxon>Pseudomonadota</taxon>
        <taxon>Gammaproteobacteria</taxon>
        <taxon>Alteromonadales</taxon>
        <taxon>Colwelliaceae</taxon>
        <taxon>Thalassotalea</taxon>
    </lineage>
</organism>
<sequence length="487" mass="55410">MKSPTESLWEIFKLPFRIIGFLFKREVLTKQEGASFAKRHEFSSYLNSGNDGVLVDGNRLRISSTDSFSNICVIAKTGRGKTAGYIAPVILDKAKDKASLVVNDPSGELFQKTSGYMKSKGFRVIHITPDNLTTSHRFNPLMEAKTNTEIDKMATLLVRAGLDEDDFWAKGATQFVSLFLKCLKNSQIDNPDYYNLGNLYRLFQSFGEAGEGLTEFMSNYSIYNDNIDDDSLWQEWMRLTSHHNDGLQSVLMTAGTSLRVFSNPDVVDVTASSDFSIEDLRKEKTIVYFSVNSQDLDYYAPLVSLFFQSLFNGLMRNLPSKNDLPVYVLFDEFGHATLPSFPTTITTIRKYNVSISIVLQSIKQLNARYNDDLANVIMGGFGFYITYSGSDNQTAQFFENMIGKVRETQKRNLTDLVHEYREFNLIHAAEIRTIQDQQQLIVSSNKKPVLMQNTRYYQNPTFNRATNMPPVEIHNDKRSGFVRVPIK</sequence>
<gene>
    <name evidence="7" type="ORF">SAMN05660429_02471</name>
</gene>
<dbReference type="EMBL" id="FOHK01000012">
    <property type="protein sequence ID" value="SET71247.1"/>
    <property type="molecule type" value="Genomic_DNA"/>
</dbReference>
<evidence type="ECO:0000256" key="1">
    <source>
        <dbReference type="ARBA" id="ARBA00004651"/>
    </source>
</evidence>
<evidence type="ECO:0000313" key="7">
    <source>
        <dbReference type="EMBL" id="SET71247.1"/>
    </source>
</evidence>
<dbReference type="RefSeq" id="WP_093330949.1">
    <property type="nucleotide sequence ID" value="NZ_AP027363.1"/>
</dbReference>
<keyword evidence="6" id="KW-0472">Membrane</keyword>
<evidence type="ECO:0000256" key="3">
    <source>
        <dbReference type="ARBA" id="ARBA00022475"/>
    </source>
</evidence>
<accession>A0A1I0GJD3</accession>
<reference evidence="7 8" key="1">
    <citation type="submission" date="2016-10" db="EMBL/GenBank/DDBJ databases">
        <authorList>
            <person name="de Groot N.N."/>
        </authorList>
    </citation>
    <scope>NUCLEOTIDE SEQUENCE [LARGE SCALE GENOMIC DNA]</scope>
    <source>
        <strain evidence="7 8">DSM 19706</strain>
    </source>
</reference>
<dbReference type="InterPro" id="IPR003688">
    <property type="entry name" value="TraG/VirD4"/>
</dbReference>
<dbReference type="InterPro" id="IPR051539">
    <property type="entry name" value="T4SS-coupling_protein"/>
</dbReference>
<keyword evidence="3" id="KW-1003">Cell membrane</keyword>
<name>A0A1I0GJD3_THASX</name>
<evidence type="ECO:0000256" key="5">
    <source>
        <dbReference type="ARBA" id="ARBA00022989"/>
    </source>
</evidence>
<dbReference type="Gene3D" id="3.40.50.300">
    <property type="entry name" value="P-loop containing nucleotide triphosphate hydrolases"/>
    <property type="match status" value="2"/>
</dbReference>
<dbReference type="PANTHER" id="PTHR37937">
    <property type="entry name" value="CONJUGATIVE TRANSFER: DNA TRANSPORT"/>
    <property type="match status" value="1"/>
</dbReference>
<keyword evidence="4" id="KW-0812">Transmembrane</keyword>
<keyword evidence="8" id="KW-1185">Reference proteome</keyword>
<comment type="subcellular location">
    <subcellularLocation>
        <location evidence="1">Cell membrane</location>
        <topology evidence="1">Multi-pass membrane protein</topology>
    </subcellularLocation>
</comment>
<dbReference type="GO" id="GO:0005886">
    <property type="term" value="C:plasma membrane"/>
    <property type="evidence" value="ECO:0007669"/>
    <property type="project" value="UniProtKB-SubCell"/>
</dbReference>
<keyword evidence="5" id="KW-1133">Transmembrane helix</keyword>
<evidence type="ECO:0000256" key="4">
    <source>
        <dbReference type="ARBA" id="ARBA00022692"/>
    </source>
</evidence>
<evidence type="ECO:0000256" key="6">
    <source>
        <dbReference type="ARBA" id="ARBA00023136"/>
    </source>
</evidence>
<proteinExistence type="inferred from homology"/>
<dbReference type="Pfam" id="PF02534">
    <property type="entry name" value="T4SS-DNA_transf"/>
    <property type="match status" value="1"/>
</dbReference>
<dbReference type="AlphaFoldDB" id="A0A1I0GJD3"/>
<dbReference type="InterPro" id="IPR027417">
    <property type="entry name" value="P-loop_NTPase"/>
</dbReference>
<dbReference type="PANTHER" id="PTHR37937:SF1">
    <property type="entry name" value="CONJUGATIVE TRANSFER: DNA TRANSPORT"/>
    <property type="match status" value="1"/>
</dbReference>
<protein>
    <submittedName>
        <fullName evidence="7">Type IV secretory pathway, VirD4 component, TraG/TraD family ATPase</fullName>
    </submittedName>
</protein>
<evidence type="ECO:0000256" key="2">
    <source>
        <dbReference type="ARBA" id="ARBA00008806"/>
    </source>
</evidence>
<dbReference type="STRING" id="349064.SAMN05660429_02471"/>